<reference evidence="2 3" key="1">
    <citation type="submission" date="2022-06" db="EMBL/GenBank/DDBJ databases">
        <title>Sequencing the genomes of 1000 actinobacteria strains.</title>
        <authorList>
            <person name="Klenk H.-P."/>
        </authorList>
    </citation>
    <scope>NUCLEOTIDE SEQUENCE [LARGE SCALE GENOMIC DNA]</scope>
    <source>
        <strain evidence="2 3">DSM 44170</strain>
    </source>
</reference>
<organism evidence="2 3">
    <name type="scientific">Nonomuraea roseoviolacea subsp. carminata</name>
    <dbReference type="NCBI Taxonomy" id="160689"/>
    <lineage>
        <taxon>Bacteria</taxon>
        <taxon>Bacillati</taxon>
        <taxon>Actinomycetota</taxon>
        <taxon>Actinomycetes</taxon>
        <taxon>Streptosporangiales</taxon>
        <taxon>Streptosporangiaceae</taxon>
        <taxon>Nonomuraea</taxon>
    </lineage>
</organism>
<dbReference type="CDD" id="cd04859">
    <property type="entry name" value="Prim_Pol"/>
    <property type="match status" value="1"/>
</dbReference>
<evidence type="ECO:0000313" key="2">
    <source>
        <dbReference type="EMBL" id="MCP2346923.1"/>
    </source>
</evidence>
<comment type="caution">
    <text evidence="2">The sequence shown here is derived from an EMBL/GenBank/DDBJ whole genome shotgun (WGS) entry which is preliminary data.</text>
</comment>
<accession>A0ABT1JYU1</accession>
<dbReference type="EMBL" id="JAMZEC010000001">
    <property type="protein sequence ID" value="MCP2346923.1"/>
    <property type="molecule type" value="Genomic_DNA"/>
</dbReference>
<gene>
    <name evidence="2" type="ORF">HD595_003045</name>
</gene>
<proteinExistence type="predicted"/>
<evidence type="ECO:0000259" key="1">
    <source>
        <dbReference type="SMART" id="SM00943"/>
    </source>
</evidence>
<protein>
    <recommendedName>
        <fullName evidence="1">DNA primase/polymerase bifunctional N-terminal domain-containing protein</fullName>
    </recommendedName>
</protein>
<name>A0ABT1JYU1_9ACTN</name>
<dbReference type="InterPro" id="IPR015330">
    <property type="entry name" value="DNA_primase/pol_bifunc_N"/>
</dbReference>
<dbReference type="SMART" id="SM00943">
    <property type="entry name" value="Prim-Pol"/>
    <property type="match status" value="1"/>
</dbReference>
<dbReference type="SUPFAM" id="SSF56747">
    <property type="entry name" value="Prim-pol domain"/>
    <property type="match status" value="1"/>
</dbReference>
<dbReference type="RefSeq" id="WP_253769488.1">
    <property type="nucleotide sequence ID" value="NZ_BAAAVE010000022.1"/>
</dbReference>
<keyword evidence="3" id="KW-1185">Reference proteome</keyword>
<evidence type="ECO:0000313" key="3">
    <source>
        <dbReference type="Proteomes" id="UP001320766"/>
    </source>
</evidence>
<sequence length="300" mass="31654">MNLTRYALAAAARGWHVFPVAIGDKPPARGFTDWEANATTDPGLIRRWWTRAPYNIGIACGPSGLVVVDLDTPKPGMEGLRPPPPWDLPGVTEGADVLAVLCERAGEPLPFETFTVRTRRGGTHLYFTAPDGVRLGNTEGDKGNGLGWLIDTRAHGGYVLGPGSHVDLPDGTGSYEVLHNAPPAPLPPSLLQQLVPAPRPTPQPTVLTLPDDRRGAYLRSAVTRELERVASAPVGSRNGALYLAAIALGQLVAGGVLDEWEVTTLLEQGGGDAGLTPAETRQTIASGLRAGAKRPRTLAA</sequence>
<dbReference type="Pfam" id="PF09250">
    <property type="entry name" value="Prim-Pol"/>
    <property type="match status" value="1"/>
</dbReference>
<dbReference type="Proteomes" id="UP001320766">
    <property type="component" value="Unassembled WGS sequence"/>
</dbReference>
<feature type="domain" description="DNA primase/polymerase bifunctional N-terminal" evidence="1">
    <location>
        <begin position="7"/>
        <end position="190"/>
    </location>
</feature>